<reference evidence="1 2" key="1">
    <citation type="submission" date="2020-08" db="EMBL/GenBank/DDBJ databases">
        <title>Genomic Encyclopedia of Type Strains, Phase IV (KMG-IV): sequencing the most valuable type-strain genomes for metagenomic binning, comparative biology and taxonomic classification.</title>
        <authorList>
            <person name="Goeker M."/>
        </authorList>
    </citation>
    <scope>NUCLEOTIDE SEQUENCE [LARGE SCALE GENOMIC DNA]</scope>
    <source>
        <strain evidence="1 2">DSM 102255</strain>
    </source>
</reference>
<dbReference type="PANTHER" id="PTHR33293:SF2">
    <property type="entry name" value="TRANSPOSASE"/>
    <property type="match status" value="1"/>
</dbReference>
<evidence type="ECO:0000313" key="2">
    <source>
        <dbReference type="Proteomes" id="UP000552700"/>
    </source>
</evidence>
<dbReference type="EMBL" id="JACIJP010000005">
    <property type="protein sequence ID" value="MBB6125126.1"/>
    <property type="molecule type" value="Genomic_DNA"/>
</dbReference>
<name>A0A841J6H0_9SPHN</name>
<evidence type="ECO:0000313" key="1">
    <source>
        <dbReference type="EMBL" id="MBB6125126.1"/>
    </source>
</evidence>
<dbReference type="InterPro" id="IPR051354">
    <property type="entry name" value="Transposase_27_IS1"/>
</dbReference>
<keyword evidence="2" id="KW-1185">Reference proteome</keyword>
<organism evidence="1 2">
    <name type="scientific">Sphingobium subterraneum</name>
    <dbReference type="NCBI Taxonomy" id="627688"/>
    <lineage>
        <taxon>Bacteria</taxon>
        <taxon>Pseudomonadati</taxon>
        <taxon>Pseudomonadota</taxon>
        <taxon>Alphaproteobacteria</taxon>
        <taxon>Sphingomonadales</taxon>
        <taxon>Sphingomonadaceae</taxon>
        <taxon>Sphingobium</taxon>
    </lineage>
</organism>
<dbReference type="Proteomes" id="UP000552700">
    <property type="component" value="Unassembled WGS sequence"/>
</dbReference>
<gene>
    <name evidence="1" type="ORF">FHS92_002883</name>
</gene>
<comment type="caution">
    <text evidence="1">The sequence shown here is derived from an EMBL/GenBank/DDBJ whole genome shotgun (WGS) entry which is preliminary data.</text>
</comment>
<dbReference type="PANTHER" id="PTHR33293">
    <property type="entry name" value="INSERTION ELEMENT IS1 1 PROTEIN INSB-RELATED"/>
    <property type="match status" value="1"/>
</dbReference>
<dbReference type="RefSeq" id="WP_184081513.1">
    <property type="nucleotide sequence ID" value="NZ_JACIJP010000005.1"/>
</dbReference>
<proteinExistence type="predicted"/>
<sequence length="295" mass="32785">MNKLPRAKRAQILAMLCEGSSMRSISRVADVSINTVSKLLVEAGEACLAIHDETVRNVKASRIQCDEIWSFCHAKQKNVATAKAAPEGAGDVWTWTAIDADTKLIVSFYVGDRSGESAMVLMDDLRDRLANRVQLTTDGHKAYLEAVEGAFGSDVDFAQLVKLYGPTITAPGRYSPAECIGARKQRVEGNPDIAHVSTSYVERQNLTMRMSMRRFTRLTNAFSKKLDNHIHALALYFVFYNFTRIHKTLRMSPAMAAGITDRLWSLDDVIAKIDEMAPAPKARGPYKKRALENSN</sequence>
<protein>
    <submittedName>
        <fullName evidence="1">IS1 family transposase</fullName>
    </submittedName>
</protein>
<dbReference type="AlphaFoldDB" id="A0A841J6H0"/>
<accession>A0A841J6H0</accession>